<organism evidence="2 3">
    <name type="scientific">Chitinophaga polysaccharea</name>
    <dbReference type="NCBI Taxonomy" id="1293035"/>
    <lineage>
        <taxon>Bacteria</taxon>
        <taxon>Pseudomonadati</taxon>
        <taxon>Bacteroidota</taxon>
        <taxon>Chitinophagia</taxon>
        <taxon>Chitinophagales</taxon>
        <taxon>Chitinophagaceae</taxon>
        <taxon>Chitinophaga</taxon>
    </lineage>
</organism>
<feature type="transmembrane region" description="Helical" evidence="1">
    <location>
        <begin position="51"/>
        <end position="68"/>
    </location>
</feature>
<proteinExistence type="predicted"/>
<protein>
    <submittedName>
        <fullName evidence="2">Uncharacterized protein</fullName>
    </submittedName>
</protein>
<dbReference type="Proteomes" id="UP000320811">
    <property type="component" value="Unassembled WGS sequence"/>
</dbReference>
<sequence>MDSKSIVIQRIEKKLAASKRTIKVWVPVCLVAGLAFGIWGYQQMTASGPSWIFGVGVALIVIAMALLYDGLTNRKDKFLLEYAKNQPAKIVWIYHHILRMNGVPQESMMIGDDEGNIFKMPIVRKRGQEDELMNALVNTFPQAVIGFSHDLKKLYARNPKQFREQVMQQQ</sequence>
<feature type="transmembrane region" description="Helical" evidence="1">
    <location>
        <begin position="21"/>
        <end position="39"/>
    </location>
</feature>
<name>A0A561PP51_9BACT</name>
<accession>A0A561PP51</accession>
<dbReference type="AlphaFoldDB" id="A0A561PP51"/>
<evidence type="ECO:0000313" key="2">
    <source>
        <dbReference type="EMBL" id="TWF39878.1"/>
    </source>
</evidence>
<keyword evidence="3" id="KW-1185">Reference proteome</keyword>
<keyword evidence="1" id="KW-0812">Transmembrane</keyword>
<dbReference type="EMBL" id="VIWO01000005">
    <property type="protein sequence ID" value="TWF39878.1"/>
    <property type="molecule type" value="Genomic_DNA"/>
</dbReference>
<evidence type="ECO:0000313" key="3">
    <source>
        <dbReference type="Proteomes" id="UP000320811"/>
    </source>
</evidence>
<dbReference type="RefSeq" id="WP_145671057.1">
    <property type="nucleotide sequence ID" value="NZ_VIWO01000005.1"/>
</dbReference>
<reference evidence="2 3" key="1">
    <citation type="submission" date="2019-06" db="EMBL/GenBank/DDBJ databases">
        <title>Sorghum-associated microbial communities from plants grown in Nebraska, USA.</title>
        <authorList>
            <person name="Schachtman D."/>
        </authorList>
    </citation>
    <scope>NUCLEOTIDE SEQUENCE [LARGE SCALE GENOMIC DNA]</scope>
    <source>
        <strain evidence="2 3">1209</strain>
    </source>
</reference>
<keyword evidence="1" id="KW-0472">Membrane</keyword>
<keyword evidence="1" id="KW-1133">Transmembrane helix</keyword>
<gene>
    <name evidence="2" type="ORF">FHW36_105318</name>
</gene>
<comment type="caution">
    <text evidence="2">The sequence shown here is derived from an EMBL/GenBank/DDBJ whole genome shotgun (WGS) entry which is preliminary data.</text>
</comment>
<evidence type="ECO:0000256" key="1">
    <source>
        <dbReference type="SAM" id="Phobius"/>
    </source>
</evidence>